<dbReference type="STRING" id="135208.A0A4Z0A5N5"/>
<dbReference type="AlphaFoldDB" id="A0A4Z0A5N5"/>
<gene>
    <name evidence="4" type="ORF">EWM64_g1975</name>
</gene>
<dbReference type="InterPro" id="IPR041677">
    <property type="entry name" value="DNA2/NAM7_AAA_11"/>
</dbReference>
<dbReference type="InterPro" id="IPR047187">
    <property type="entry name" value="SF1_C_Upf1"/>
</dbReference>
<dbReference type="PANTHER" id="PTHR10887:SF445">
    <property type="entry name" value="NFX1-TYPE ZINC FINGER-CONTAINING PROTEIN 1"/>
    <property type="match status" value="1"/>
</dbReference>
<protein>
    <recommendedName>
        <fullName evidence="6">AAA+ ATPase domain-containing protein</fullName>
    </recommendedName>
</protein>
<dbReference type="SUPFAM" id="SSF52540">
    <property type="entry name" value="P-loop containing nucleoside triphosphate hydrolases"/>
    <property type="match status" value="1"/>
</dbReference>
<dbReference type="OrthoDB" id="2423195at2759"/>
<keyword evidence="5" id="KW-1185">Reference proteome</keyword>
<feature type="domain" description="ZNFX1" evidence="3">
    <location>
        <begin position="401"/>
        <end position="493"/>
    </location>
</feature>
<dbReference type="InterPro" id="IPR027417">
    <property type="entry name" value="P-loop_NTPase"/>
</dbReference>
<evidence type="ECO:0000259" key="1">
    <source>
        <dbReference type="Pfam" id="PF13086"/>
    </source>
</evidence>
<name>A0A4Z0A5N5_9AGAM</name>
<accession>A0A4Z0A5N5</accession>
<comment type="caution">
    <text evidence="4">The sequence shown here is derived from an EMBL/GenBank/DDBJ whole genome shotgun (WGS) entry which is preliminary data.</text>
</comment>
<dbReference type="InterPro" id="IPR041679">
    <property type="entry name" value="DNA2/NAM7-like_C"/>
</dbReference>
<organism evidence="4 5">
    <name type="scientific">Hericium alpestre</name>
    <dbReference type="NCBI Taxonomy" id="135208"/>
    <lineage>
        <taxon>Eukaryota</taxon>
        <taxon>Fungi</taxon>
        <taxon>Dikarya</taxon>
        <taxon>Basidiomycota</taxon>
        <taxon>Agaricomycotina</taxon>
        <taxon>Agaricomycetes</taxon>
        <taxon>Russulales</taxon>
        <taxon>Hericiaceae</taxon>
        <taxon>Hericium</taxon>
    </lineage>
</organism>
<evidence type="ECO:0000259" key="2">
    <source>
        <dbReference type="Pfam" id="PF13087"/>
    </source>
</evidence>
<proteinExistence type="predicted"/>
<evidence type="ECO:0000313" key="4">
    <source>
        <dbReference type="EMBL" id="TFY82035.1"/>
    </source>
</evidence>
<evidence type="ECO:0000259" key="3">
    <source>
        <dbReference type="Pfam" id="PF25396"/>
    </source>
</evidence>
<dbReference type="GO" id="GO:0031380">
    <property type="term" value="C:nuclear RNA-directed RNA polymerase complex"/>
    <property type="evidence" value="ECO:0007669"/>
    <property type="project" value="TreeGrafter"/>
</dbReference>
<dbReference type="Pfam" id="PF25396">
    <property type="entry name" value="ZNFX1"/>
    <property type="match status" value="1"/>
</dbReference>
<feature type="domain" description="DNA2/NAM7 helicase helicase" evidence="1">
    <location>
        <begin position="612"/>
        <end position="775"/>
    </location>
</feature>
<dbReference type="Pfam" id="PF13087">
    <property type="entry name" value="AAA_12"/>
    <property type="match status" value="1"/>
</dbReference>
<dbReference type="CDD" id="cd18808">
    <property type="entry name" value="SF1_C_Upf1"/>
    <property type="match status" value="1"/>
</dbReference>
<dbReference type="Gene3D" id="3.40.50.300">
    <property type="entry name" value="P-loop containing nucleotide triphosphate hydrolases"/>
    <property type="match status" value="3"/>
</dbReference>
<dbReference type="EMBL" id="SFCI01000149">
    <property type="protein sequence ID" value="TFY82035.1"/>
    <property type="molecule type" value="Genomic_DNA"/>
</dbReference>
<dbReference type="GO" id="GO:0004386">
    <property type="term" value="F:helicase activity"/>
    <property type="evidence" value="ECO:0007669"/>
    <property type="project" value="InterPro"/>
</dbReference>
<reference evidence="4 5" key="1">
    <citation type="submission" date="2019-02" db="EMBL/GenBank/DDBJ databases">
        <title>Genome sequencing of the rare red list fungi Hericium alpestre (H. flagellum).</title>
        <authorList>
            <person name="Buettner E."/>
            <person name="Kellner H."/>
        </authorList>
    </citation>
    <scope>NUCLEOTIDE SEQUENCE [LARGE SCALE GENOMIC DNA]</scope>
    <source>
        <strain evidence="4 5">DSM 108284</strain>
    </source>
</reference>
<feature type="domain" description="DNA2/NAM7 helicase-like C-terminal" evidence="2">
    <location>
        <begin position="1027"/>
        <end position="1225"/>
    </location>
</feature>
<dbReference type="Pfam" id="PF13086">
    <property type="entry name" value="AAA_11"/>
    <property type="match status" value="2"/>
</dbReference>
<dbReference type="InterPro" id="IPR057373">
    <property type="entry name" value="ZNFX1"/>
</dbReference>
<feature type="domain" description="DNA2/NAM7 helicase helicase" evidence="1">
    <location>
        <begin position="908"/>
        <end position="1008"/>
    </location>
</feature>
<sequence length="1231" mass="139076">MKPSDAHNHIKPFLRDHYAFDSASRVEGFTRIFASISGRNQSWDTNSSQAFLDSIVNGNALLRLGDVLRYSPVATNSGGANRFSLSFQRGYFPVLEYFSSDLILKTTMHHNINALYAAIDNNYDAIQQTIQESMSEMVDSGTWEDTSPGLPDYKQSTLDGVVVFKSLVTLFSQFKSAIKNHPQILALTEDLNEWFTCWSSAVSVTPPAFKDPITSSLANVRELTINQIRQDIDRLVTIVRRESGVAERQRRPAIRSGMTTMQQHQALVTRLHQTYDPPGVLRDGGQPRHNNDHMHISDIRIVPTHEELMCPLPPYLPKNLPDAPHHQPEHSMERHLDIQFRLLREDFISPIRQSLDIIHNDLEIIWNGPARRKRQSTKLEDLIGKGGGAYRSSGMNSVFFHLYVNVSFLPAEASRRTFTIGLQLDAPPGTTRDSSPKKRSEYWEHSKRLQFGSLVALVLVTDQRSQIFLGTIASMGADIAQSAKVNAEAIQIRVTFFDAEVDLLALRREKISVNDKKFAFLVDNNVMFESVKPFLETLQGTEPTSIPFSRYISSGDRLQSVSVLPPRYARVPGFKYKLQCLARPGQVIRPMSVQDPTSIATARRELRQFSDLDASQVEAVVDVLTREASLIQGPPGTGKSYTGKEILRALFASKIRPIVLIAYTNHALDHMLTSILDAKITTNLVRLGSRSADERIAEYNLTKLEQMAGDTDLDRTLRREYGIMKKVEEDMKQVMNSIQLPEISWERLEEFLDIHYPDHAERLKAPPYWISVLFNQVTTDEEEHGEWQTAGEKKKSDNKETIAQSGIYGFWRRGRDMEFIMPPPLQPQLPIQKKDAAPDEINVTVDPRTTFFTALGFGDAIPPIPSSHRPMDSLMDISNVWSISSEERTQLASFWENEIRQMAYISNLEEFEVCRSRYKDACRRYNDVKDESRRRLLSKTDLIGCTTTGAAKLVSLLTENVTGQNIGPKVLMVEEAGQVLEAHILSSLVPSVEHLICIGDPQQLRPTLATFALSMDSESGRQLYKFDRSLMERLADNGMPMSQIDVQRRMRPTISHFPRTILYPKLQDHAVVHEYPPVQGIQKDVYFFTHTNKENGEADSVSKYNKFEVEMIRDLVLYFLKQGPYNGAGDIAVLCAYLGQLQKVRAALRDLRIAVAVDERDEDQLARQGDEDESGFDQVLVTKHIRLGTVDTFQGEEAKIVIVSLVRNSGSFDGSSSIGFLKVNRSPIPLS</sequence>
<dbReference type="PANTHER" id="PTHR10887">
    <property type="entry name" value="DNA2/NAM7 HELICASE FAMILY"/>
    <property type="match status" value="1"/>
</dbReference>
<dbReference type="GO" id="GO:0031048">
    <property type="term" value="P:regulatory ncRNA-mediated heterochromatin formation"/>
    <property type="evidence" value="ECO:0007669"/>
    <property type="project" value="TreeGrafter"/>
</dbReference>
<dbReference type="InterPro" id="IPR045055">
    <property type="entry name" value="DNA2/NAM7-like"/>
</dbReference>
<dbReference type="Proteomes" id="UP000298061">
    <property type="component" value="Unassembled WGS sequence"/>
</dbReference>
<evidence type="ECO:0008006" key="6">
    <source>
        <dbReference type="Google" id="ProtNLM"/>
    </source>
</evidence>
<evidence type="ECO:0000313" key="5">
    <source>
        <dbReference type="Proteomes" id="UP000298061"/>
    </source>
</evidence>